<reference evidence="1 2" key="1">
    <citation type="submission" date="2020-08" db="EMBL/GenBank/DDBJ databases">
        <title>Paraeoetvoesia sp. YC-7-48 draft genome sequence.</title>
        <authorList>
            <person name="Yao L."/>
        </authorList>
    </citation>
    <scope>NUCLEOTIDE SEQUENCE [LARGE SCALE GENOMIC DNA]</scope>
    <source>
        <strain evidence="2">YC-7-48</strain>
    </source>
</reference>
<keyword evidence="2" id="KW-1185">Reference proteome</keyword>
<proteinExistence type="predicted"/>
<dbReference type="RefSeq" id="WP_185780687.1">
    <property type="nucleotide sequence ID" value="NZ_JACJUU010000018.1"/>
</dbReference>
<gene>
    <name evidence="1" type="ORF">GTU67_14185</name>
</gene>
<dbReference type="Proteomes" id="UP000545386">
    <property type="component" value="Unassembled WGS sequence"/>
</dbReference>
<protein>
    <recommendedName>
        <fullName evidence="3">EF-hand domain-containing protein</fullName>
    </recommendedName>
</protein>
<dbReference type="EMBL" id="JACJUU010000018">
    <property type="protein sequence ID" value="MBC2771055.1"/>
    <property type="molecule type" value="Genomic_DNA"/>
</dbReference>
<evidence type="ECO:0000313" key="1">
    <source>
        <dbReference type="EMBL" id="MBC2771055.1"/>
    </source>
</evidence>
<dbReference type="InterPro" id="IPR018247">
    <property type="entry name" value="EF_Hand_1_Ca_BS"/>
</dbReference>
<comment type="caution">
    <text evidence="1">The sequence shown here is derived from an EMBL/GenBank/DDBJ whole genome shotgun (WGS) entry which is preliminary data.</text>
</comment>
<name>A0A842HWD4_9BURK</name>
<evidence type="ECO:0000313" key="2">
    <source>
        <dbReference type="Proteomes" id="UP000545386"/>
    </source>
</evidence>
<dbReference type="PROSITE" id="PS00018">
    <property type="entry name" value="EF_HAND_1"/>
    <property type="match status" value="1"/>
</dbReference>
<sequence length="84" mass="9668">MGHIDTERLRQQLEEEYAHYSAPDNDNSGFLSFGELLALNESSKAFNNEMARSGDLSKAQALSDQIEQQVWEFAQQFKRKSEQQ</sequence>
<accession>A0A842HWD4</accession>
<organism evidence="1 2">
    <name type="scientific">Pusillimonas minor</name>
    <dbReference type="NCBI Taxonomy" id="2697024"/>
    <lineage>
        <taxon>Bacteria</taxon>
        <taxon>Pseudomonadati</taxon>
        <taxon>Pseudomonadota</taxon>
        <taxon>Betaproteobacteria</taxon>
        <taxon>Burkholderiales</taxon>
        <taxon>Alcaligenaceae</taxon>
        <taxon>Pusillimonas</taxon>
    </lineage>
</organism>
<dbReference type="AlphaFoldDB" id="A0A842HWD4"/>
<evidence type="ECO:0008006" key="3">
    <source>
        <dbReference type="Google" id="ProtNLM"/>
    </source>
</evidence>